<sequence>MIKFVDKNKRKETTTINVEKYILRPQFGPLETYTKAHIRFFAKTTSERVKTLYK</sequence>
<protein>
    <submittedName>
        <fullName evidence="1">Uncharacterized protein</fullName>
    </submittedName>
</protein>
<dbReference type="EMBL" id="HACG01025961">
    <property type="protein sequence ID" value="CEK72826.1"/>
    <property type="molecule type" value="Transcribed_RNA"/>
</dbReference>
<dbReference type="AlphaFoldDB" id="A0A0B6ZYB2"/>
<name>A0A0B6ZYB2_9EUPU</name>
<proteinExistence type="predicted"/>
<gene>
    <name evidence="1" type="primary">ORF84131</name>
</gene>
<organism evidence="1">
    <name type="scientific">Arion vulgaris</name>
    <dbReference type="NCBI Taxonomy" id="1028688"/>
    <lineage>
        <taxon>Eukaryota</taxon>
        <taxon>Metazoa</taxon>
        <taxon>Spiralia</taxon>
        <taxon>Lophotrochozoa</taxon>
        <taxon>Mollusca</taxon>
        <taxon>Gastropoda</taxon>
        <taxon>Heterobranchia</taxon>
        <taxon>Euthyneura</taxon>
        <taxon>Panpulmonata</taxon>
        <taxon>Eupulmonata</taxon>
        <taxon>Stylommatophora</taxon>
        <taxon>Helicina</taxon>
        <taxon>Arionoidea</taxon>
        <taxon>Arionidae</taxon>
        <taxon>Arion</taxon>
    </lineage>
</organism>
<evidence type="ECO:0000313" key="1">
    <source>
        <dbReference type="EMBL" id="CEK72826.1"/>
    </source>
</evidence>
<accession>A0A0B6ZYB2</accession>
<reference evidence="1" key="1">
    <citation type="submission" date="2014-12" db="EMBL/GenBank/DDBJ databases">
        <title>Insight into the proteome of Arion vulgaris.</title>
        <authorList>
            <person name="Aradska J."/>
            <person name="Bulat T."/>
            <person name="Smidak R."/>
            <person name="Sarate P."/>
            <person name="Gangsoo J."/>
            <person name="Sialana F."/>
            <person name="Bilban M."/>
            <person name="Lubec G."/>
        </authorList>
    </citation>
    <scope>NUCLEOTIDE SEQUENCE</scope>
    <source>
        <tissue evidence="1">Skin</tissue>
    </source>
</reference>